<sequence length="273" mass="31058">MQIASRNDTTNDHAFEALLQSQRELLSQMKYGTTPSLKWNTANTPNTSSNDCGFEKLVFNRRSSIDKMFPSHATNSTNYELPSLDHLDMKMKSFTKQDPKKRKTIVTPCKSSLYDDLKPDFSESSERSFELDFELLDFDDASSLIDEKEKTDQQLEKKTESTLVTEAETDDEVDDEVAVDDAPAVDSPVDPVDATVDPATVESATVDPTQVQNIVQAFRAAMERSQYTQQSIHDWDKKMGLKRSHSKTMRLSARSRKKLRSMFKREFTIDMLG</sequence>
<dbReference type="InParanoid" id="A0A1Z5K1W4"/>
<comment type="caution">
    <text evidence="1">The sequence shown here is derived from an EMBL/GenBank/DDBJ whole genome shotgun (WGS) entry which is preliminary data.</text>
</comment>
<accession>A0A1Z5K1W4</accession>
<dbReference type="AlphaFoldDB" id="A0A1Z5K1W4"/>
<dbReference type="OrthoDB" id="47958at2759"/>
<name>A0A1Z5K1W4_FISSO</name>
<evidence type="ECO:0000313" key="2">
    <source>
        <dbReference type="Proteomes" id="UP000198406"/>
    </source>
</evidence>
<reference evidence="1 2" key="1">
    <citation type="journal article" date="2015" name="Plant Cell">
        <title>Oil accumulation by the oleaginous diatom Fistulifera solaris as revealed by the genome and transcriptome.</title>
        <authorList>
            <person name="Tanaka T."/>
            <person name="Maeda Y."/>
            <person name="Veluchamy A."/>
            <person name="Tanaka M."/>
            <person name="Abida H."/>
            <person name="Marechal E."/>
            <person name="Bowler C."/>
            <person name="Muto M."/>
            <person name="Sunaga Y."/>
            <person name="Tanaka M."/>
            <person name="Yoshino T."/>
            <person name="Taniguchi T."/>
            <person name="Fukuda Y."/>
            <person name="Nemoto M."/>
            <person name="Matsumoto M."/>
            <person name="Wong P.S."/>
            <person name="Aburatani S."/>
            <person name="Fujibuchi W."/>
        </authorList>
    </citation>
    <scope>NUCLEOTIDE SEQUENCE [LARGE SCALE GENOMIC DNA]</scope>
    <source>
        <strain evidence="1 2">JPCC DA0580</strain>
    </source>
</reference>
<dbReference type="EMBL" id="BDSP01000146">
    <property type="protein sequence ID" value="GAX20274.1"/>
    <property type="molecule type" value="Genomic_DNA"/>
</dbReference>
<keyword evidence="2" id="KW-1185">Reference proteome</keyword>
<gene>
    <name evidence="1" type="ORF">FisN_6Hh225</name>
</gene>
<organism evidence="1 2">
    <name type="scientific">Fistulifera solaris</name>
    <name type="common">Oleaginous diatom</name>
    <dbReference type="NCBI Taxonomy" id="1519565"/>
    <lineage>
        <taxon>Eukaryota</taxon>
        <taxon>Sar</taxon>
        <taxon>Stramenopiles</taxon>
        <taxon>Ochrophyta</taxon>
        <taxon>Bacillariophyta</taxon>
        <taxon>Bacillariophyceae</taxon>
        <taxon>Bacillariophycidae</taxon>
        <taxon>Naviculales</taxon>
        <taxon>Naviculaceae</taxon>
        <taxon>Fistulifera</taxon>
    </lineage>
</organism>
<proteinExistence type="predicted"/>
<evidence type="ECO:0000313" key="1">
    <source>
        <dbReference type="EMBL" id="GAX20274.1"/>
    </source>
</evidence>
<dbReference type="Proteomes" id="UP000198406">
    <property type="component" value="Unassembled WGS sequence"/>
</dbReference>
<protein>
    <submittedName>
        <fullName evidence="1">Uncharacterized protein</fullName>
    </submittedName>
</protein>